<dbReference type="GO" id="GO:0071233">
    <property type="term" value="P:cellular response to L-leucine"/>
    <property type="evidence" value="ECO:0007669"/>
    <property type="project" value="TreeGrafter"/>
</dbReference>
<protein>
    <submittedName>
        <fullName evidence="5">Uncharacterized protein</fullName>
    </submittedName>
</protein>
<name>A0A6A5ER27_PERFL</name>
<dbReference type="GO" id="GO:1990253">
    <property type="term" value="P:cellular response to leucine starvation"/>
    <property type="evidence" value="ECO:0007669"/>
    <property type="project" value="TreeGrafter"/>
</dbReference>
<dbReference type="InterPro" id="IPR006730">
    <property type="entry name" value="Sestrin"/>
</dbReference>
<keyword evidence="3" id="KW-0963">Cytoplasm</keyword>
<sequence length="96" mass="10809">MMSEQGVEVPRTLASGPSSFIPAKEILKQGLDQDILIESFLSLGRVDHITMVMALHPAYLSCFMRTQHALLEMDGPLPRHWRHYIAVMGSMRGMRA</sequence>
<dbReference type="GO" id="GO:0005634">
    <property type="term" value="C:nucleus"/>
    <property type="evidence" value="ECO:0007669"/>
    <property type="project" value="InterPro"/>
</dbReference>
<dbReference type="InterPro" id="IPR029032">
    <property type="entry name" value="AhpD-like"/>
</dbReference>
<dbReference type="Pfam" id="PF04636">
    <property type="entry name" value="PA26"/>
    <property type="match status" value="1"/>
</dbReference>
<dbReference type="GO" id="GO:1901031">
    <property type="term" value="P:regulation of response to reactive oxygen species"/>
    <property type="evidence" value="ECO:0007669"/>
    <property type="project" value="InterPro"/>
</dbReference>
<reference evidence="5 6" key="1">
    <citation type="submission" date="2019-06" db="EMBL/GenBank/DDBJ databases">
        <title>A chromosome-scale genome assembly of the European perch, Perca fluviatilis.</title>
        <authorList>
            <person name="Roques C."/>
            <person name="Zahm M."/>
            <person name="Cabau C."/>
            <person name="Klopp C."/>
            <person name="Bouchez O."/>
            <person name="Donnadieu C."/>
            <person name="Kuhl H."/>
            <person name="Gislard M."/>
            <person name="Guendouz S."/>
            <person name="Journot L."/>
            <person name="Haffray P."/>
            <person name="Bestin A."/>
            <person name="Morvezen R."/>
            <person name="Feron R."/>
            <person name="Wen M."/>
            <person name="Jouanno E."/>
            <person name="Herpin A."/>
            <person name="Schartl M."/>
            <person name="Postlethwait J."/>
            <person name="Schaerlinger B."/>
            <person name="Chardard D."/>
            <person name="Lecocq T."/>
            <person name="Poncet C."/>
            <person name="Jaffrelo L."/>
            <person name="Lampietro C."/>
            <person name="Guiguen Y."/>
        </authorList>
    </citation>
    <scope>NUCLEOTIDE SEQUENCE [LARGE SCALE GENOMIC DNA]</scope>
    <source>
        <tissue evidence="5">Blood</tissue>
    </source>
</reference>
<comment type="caution">
    <text evidence="5">The sequence shown here is derived from an EMBL/GenBank/DDBJ whole genome shotgun (WGS) entry which is preliminary data.</text>
</comment>
<dbReference type="EMBL" id="VHII01000013">
    <property type="protein sequence ID" value="KAF1381558.1"/>
    <property type="molecule type" value="Genomic_DNA"/>
</dbReference>
<dbReference type="GO" id="GO:0016684">
    <property type="term" value="F:oxidoreductase activity, acting on peroxide as acceptor"/>
    <property type="evidence" value="ECO:0007669"/>
    <property type="project" value="TreeGrafter"/>
</dbReference>
<gene>
    <name evidence="5" type="ORF">PFLUV_G00155230</name>
</gene>
<dbReference type="Proteomes" id="UP000465112">
    <property type="component" value="Chromosome 13"/>
</dbReference>
<dbReference type="AlphaFoldDB" id="A0A6A5ER27"/>
<comment type="subcellular location">
    <subcellularLocation>
        <location evidence="1">Cytoplasm</location>
    </subcellularLocation>
</comment>
<dbReference type="GO" id="GO:0016239">
    <property type="term" value="P:positive regulation of macroautophagy"/>
    <property type="evidence" value="ECO:0007669"/>
    <property type="project" value="TreeGrafter"/>
</dbReference>
<evidence type="ECO:0000313" key="6">
    <source>
        <dbReference type="Proteomes" id="UP000465112"/>
    </source>
</evidence>
<evidence type="ECO:0000313" key="5">
    <source>
        <dbReference type="EMBL" id="KAF1381558.1"/>
    </source>
</evidence>
<evidence type="ECO:0000256" key="3">
    <source>
        <dbReference type="ARBA" id="ARBA00022490"/>
    </source>
</evidence>
<accession>A0A6A5ER27</accession>
<dbReference type="GO" id="GO:1904262">
    <property type="term" value="P:negative regulation of TORC1 signaling"/>
    <property type="evidence" value="ECO:0007669"/>
    <property type="project" value="TreeGrafter"/>
</dbReference>
<evidence type="ECO:0000256" key="1">
    <source>
        <dbReference type="ARBA" id="ARBA00004496"/>
    </source>
</evidence>
<dbReference type="GO" id="GO:0070728">
    <property type="term" value="F:L-leucine binding"/>
    <property type="evidence" value="ECO:0007669"/>
    <property type="project" value="TreeGrafter"/>
</dbReference>
<dbReference type="PANTHER" id="PTHR12474:SF2">
    <property type="entry name" value="SESTRIN-2"/>
    <property type="match status" value="1"/>
</dbReference>
<evidence type="ECO:0000256" key="2">
    <source>
        <dbReference type="ARBA" id="ARBA00008350"/>
    </source>
</evidence>
<organism evidence="5 6">
    <name type="scientific">Perca fluviatilis</name>
    <name type="common">European perch</name>
    <dbReference type="NCBI Taxonomy" id="8168"/>
    <lineage>
        <taxon>Eukaryota</taxon>
        <taxon>Metazoa</taxon>
        <taxon>Chordata</taxon>
        <taxon>Craniata</taxon>
        <taxon>Vertebrata</taxon>
        <taxon>Euteleostomi</taxon>
        <taxon>Actinopterygii</taxon>
        <taxon>Neopterygii</taxon>
        <taxon>Teleostei</taxon>
        <taxon>Neoteleostei</taxon>
        <taxon>Acanthomorphata</taxon>
        <taxon>Eupercaria</taxon>
        <taxon>Perciformes</taxon>
        <taxon>Percoidei</taxon>
        <taxon>Percidae</taxon>
        <taxon>Percinae</taxon>
        <taxon>Perca</taxon>
    </lineage>
</organism>
<comment type="similarity">
    <text evidence="2">Belongs to the sestrin family.</text>
</comment>
<dbReference type="SUPFAM" id="SSF69118">
    <property type="entry name" value="AhpD-like"/>
    <property type="match status" value="1"/>
</dbReference>
<comment type="catalytic activity">
    <reaction evidence="4">
        <text>a hydroperoxide + L-cysteinyl-[protein] = S-hydroxy-L-cysteinyl-[protein] + an alcohol</text>
        <dbReference type="Rhea" id="RHEA:67124"/>
        <dbReference type="Rhea" id="RHEA-COMP:10131"/>
        <dbReference type="Rhea" id="RHEA-COMP:17193"/>
        <dbReference type="ChEBI" id="CHEBI:29950"/>
        <dbReference type="ChEBI" id="CHEBI:30879"/>
        <dbReference type="ChEBI" id="CHEBI:35924"/>
        <dbReference type="ChEBI" id="CHEBI:61973"/>
    </reaction>
    <physiologicalReaction direction="left-to-right" evidence="4">
        <dbReference type="Rhea" id="RHEA:67125"/>
    </physiologicalReaction>
</comment>
<dbReference type="PANTHER" id="PTHR12474">
    <property type="entry name" value="P53 REGULATED PA26 NUCLEAR PROTEIN SESTRIN"/>
    <property type="match status" value="1"/>
</dbReference>
<keyword evidence="6" id="KW-1185">Reference proteome</keyword>
<proteinExistence type="inferred from homology"/>
<dbReference type="GO" id="GO:0005737">
    <property type="term" value="C:cytoplasm"/>
    <property type="evidence" value="ECO:0007669"/>
    <property type="project" value="UniProtKB-SubCell"/>
</dbReference>
<evidence type="ECO:0000256" key="4">
    <source>
        <dbReference type="ARBA" id="ARBA00049242"/>
    </source>
</evidence>